<evidence type="ECO:0000313" key="2">
    <source>
        <dbReference type="Proteomes" id="UP001642720"/>
    </source>
</evidence>
<dbReference type="GeneID" id="300580127"/>
<keyword evidence="2" id="KW-1185">Reference proteome</keyword>
<sequence>MELRLQGVFAYGDASIRSCMVGDLALDRLDQATCQTRCCMMGGVVAAAARERWHRYLRHNHHNQHHRLLPGLLEDSCVLLQAPLSSNDHIAPLGGCAWVRCLWPASNNQLFISPSGGDMVLVTAAAVQQAKRTTQRPLFRPPNSAVNPPDDVGEIEYTGQFLREAPPRSPRRDPTFCCPIPSF</sequence>
<organism evidence="1 2">
    <name type="scientific">Trichoderma ghanense</name>
    <dbReference type="NCBI Taxonomy" id="65468"/>
    <lineage>
        <taxon>Eukaryota</taxon>
        <taxon>Fungi</taxon>
        <taxon>Dikarya</taxon>
        <taxon>Ascomycota</taxon>
        <taxon>Pezizomycotina</taxon>
        <taxon>Sordariomycetes</taxon>
        <taxon>Hypocreomycetidae</taxon>
        <taxon>Hypocreales</taxon>
        <taxon>Hypocreaceae</taxon>
        <taxon>Trichoderma</taxon>
    </lineage>
</organism>
<reference evidence="1 2" key="1">
    <citation type="submission" date="2018-01" db="EMBL/GenBank/DDBJ databases">
        <title>Genome characterization of the sugarcane-associated fungus Trichoderma ghanense CCMA-1212 and their application in lignocelulose bioconversion.</title>
        <authorList>
            <person name="Steindorff A.S."/>
            <person name="Mendes T.D."/>
            <person name="Vilela E.S.D."/>
            <person name="Rodrigues D.S."/>
            <person name="Formighieri E.F."/>
            <person name="Melo I.S."/>
            <person name="Favaro L.C.L."/>
        </authorList>
    </citation>
    <scope>NUCLEOTIDE SEQUENCE [LARGE SCALE GENOMIC DNA]</scope>
    <source>
        <strain evidence="1 2">CCMA-1212</strain>
    </source>
</reference>
<accession>A0ABY2GUG6</accession>
<gene>
    <name evidence="1" type="ORF">CCMA1212_008551</name>
</gene>
<dbReference type="EMBL" id="PPTA01000013">
    <property type="protein sequence ID" value="TFA99569.1"/>
    <property type="molecule type" value="Genomic_DNA"/>
</dbReference>
<protein>
    <submittedName>
        <fullName evidence="1">Uncharacterized protein</fullName>
    </submittedName>
</protein>
<dbReference type="RefSeq" id="XP_073555771.1">
    <property type="nucleotide sequence ID" value="XM_073705677.1"/>
</dbReference>
<comment type="caution">
    <text evidence="1">The sequence shown here is derived from an EMBL/GenBank/DDBJ whole genome shotgun (WGS) entry which is preliminary data.</text>
</comment>
<proteinExistence type="predicted"/>
<dbReference type="Proteomes" id="UP001642720">
    <property type="component" value="Unassembled WGS sequence"/>
</dbReference>
<evidence type="ECO:0000313" key="1">
    <source>
        <dbReference type="EMBL" id="TFA99569.1"/>
    </source>
</evidence>
<name>A0ABY2GUG6_9HYPO</name>